<feature type="domain" description="Ras-associating" evidence="3">
    <location>
        <begin position="787"/>
        <end position="879"/>
    </location>
</feature>
<dbReference type="InterPro" id="IPR029071">
    <property type="entry name" value="Ubiquitin-like_domsf"/>
</dbReference>
<organism evidence="4 5">
    <name type="scientific">Sistotremastrum niveocremeum HHB9708</name>
    <dbReference type="NCBI Taxonomy" id="1314777"/>
    <lineage>
        <taxon>Eukaryota</taxon>
        <taxon>Fungi</taxon>
        <taxon>Dikarya</taxon>
        <taxon>Basidiomycota</taxon>
        <taxon>Agaricomycotina</taxon>
        <taxon>Agaricomycetes</taxon>
        <taxon>Sistotremastrales</taxon>
        <taxon>Sistotremastraceae</taxon>
        <taxon>Sertulicium</taxon>
        <taxon>Sertulicium niveocremeum</taxon>
    </lineage>
</organism>
<dbReference type="CDD" id="cd17113">
    <property type="entry name" value="RA_ARAPs"/>
    <property type="match status" value="1"/>
</dbReference>
<sequence length="1077" mass="117301">MATTAHIVLYPFYGATQPSVLKKSVDERRKGGRPNGPLSNKTVAYGQERGPGSLKSLIVQPNLRHTTRVRSPSLSSSPSTAALAGATPSRMVTKRPSLQSLHALFTRRSRSNSASVVDEREIRAGSPHNLDLLDDDPFAAGPQSSSSLRTEYFSVDPTPSPVTPLSPSAEGEPLKRESFADANSVVDISERVQLDAESESASVQPLHHNSTLSRRSCTPSRRSRAHSRPILPPLAELEKVNVIVPGPRSAVAARLPYEPWDIPDPVPPLTPAHSLEGDSSSDTTAEEVPTPGTVSRSASDASLKHEPLHLRNDPDASFLTFDSDPADADAPYSRHYRSSQGDRDVGRSNDDSQRRSNERPNQPPRRGSGGQAPGGSGSGQNPGDDRNRDQGRGRAVSGLSESTSEDESETTEEDGYGEEHPAGAVLTQSDCLARSGSSDDDIPLAQRIPTALEAQKEIQRQARDEREHRRRQRDRDRAISTRESRERRRLQGITDEPPARYERRGVPAADLAKRLMQVQGEPKPERTLRQVPSSTQSPNSGLRHSRTPSRTEENTLVDVQPPVGLRALRPMRSFHRPTPTLPADVPPLPSPTFLPPLPGFTAQSQGASSFHPSMRPSEVSNTGLGRSKTAASASVRRSDSGRRSQNQSALPASTHVSAAYTSETLSTSRAQAQPLDTPTEPSYPQTLERSRTTTRSHSTVEGAPVVGRPRAISDAGNVRSRLAALSLNTSRPPLPPLPSPDLAQSIRSRTQLEPPTPLSPTLPPSQRVSAATSYEYSSFLPGSSSSTGSAMRIFIGDRQRFVTVEITPATRAKDVLEMVEARGELVGEENKPGGYMLWELANDFGMERPIRSFELPSEVYASWNTEKRVNAFMIKKTPLAMLLTRSAIPGVAPLYSGYVEWESKRGKWSKRWMELREHSLFLSKKDNSKDEVFLCSLSNFDAYLPIRKHRSPKTFVFALKSCDNYSLFENPADYFHTFSCDERTGQQWYEKLLVARSYVLQQERTVLFRPNQSSTLNTSAGPGGSGAPSRKYIPTAPLVSVAPPFAGAPGAAAAGAGSSGNNTFEFEPGSLLAKHAS</sequence>
<dbReference type="Proteomes" id="UP000076722">
    <property type="component" value="Unassembled WGS sequence"/>
</dbReference>
<accession>A0A164UXD4</accession>
<dbReference type="SUPFAM" id="SSF54236">
    <property type="entry name" value="Ubiquitin-like"/>
    <property type="match status" value="1"/>
</dbReference>
<feature type="compositionally biased region" description="Polar residues" evidence="1">
    <location>
        <begin position="601"/>
        <end position="611"/>
    </location>
</feature>
<feature type="compositionally biased region" description="Polar residues" evidence="1">
    <location>
        <begin position="618"/>
        <end position="632"/>
    </location>
</feature>
<dbReference type="SMART" id="SM00233">
    <property type="entry name" value="PH"/>
    <property type="match status" value="1"/>
</dbReference>
<dbReference type="OrthoDB" id="43122at2759"/>
<feature type="region of interest" description="Disordered" evidence="1">
    <location>
        <begin position="264"/>
        <end position="505"/>
    </location>
</feature>
<dbReference type="STRING" id="1314777.A0A164UXD4"/>
<feature type="compositionally biased region" description="Low complexity" evidence="1">
    <location>
        <begin position="393"/>
        <end position="402"/>
    </location>
</feature>
<dbReference type="PANTHER" id="PTHR38700:SF1">
    <property type="entry name" value="PH DOMAIN-CONTAINING PROTEIN"/>
    <property type="match status" value="1"/>
</dbReference>
<feature type="region of interest" description="Disordered" evidence="1">
    <location>
        <begin position="196"/>
        <end position="230"/>
    </location>
</feature>
<feature type="compositionally biased region" description="Basic and acidic residues" evidence="1">
    <location>
        <begin position="383"/>
        <end position="392"/>
    </location>
</feature>
<dbReference type="InterPro" id="IPR011993">
    <property type="entry name" value="PH-like_dom_sf"/>
</dbReference>
<dbReference type="PROSITE" id="PS50200">
    <property type="entry name" value="RA"/>
    <property type="match status" value="1"/>
</dbReference>
<evidence type="ECO:0000256" key="1">
    <source>
        <dbReference type="SAM" id="MobiDB-lite"/>
    </source>
</evidence>
<feature type="region of interest" description="Disordered" evidence="1">
    <location>
        <begin position="127"/>
        <end position="181"/>
    </location>
</feature>
<dbReference type="Pfam" id="PF00788">
    <property type="entry name" value="RA"/>
    <property type="match status" value="1"/>
</dbReference>
<dbReference type="AlphaFoldDB" id="A0A164UXD4"/>
<protein>
    <recommendedName>
        <fullName evidence="6">PH domain-containing protein</fullName>
    </recommendedName>
</protein>
<feature type="region of interest" description="Disordered" evidence="1">
    <location>
        <begin position="573"/>
        <end position="714"/>
    </location>
</feature>
<gene>
    <name evidence="4" type="ORF">SISNIDRAFT_485235</name>
</gene>
<keyword evidence="5" id="KW-1185">Reference proteome</keyword>
<dbReference type="EMBL" id="KV419406">
    <property type="protein sequence ID" value="KZS93619.1"/>
    <property type="molecule type" value="Genomic_DNA"/>
</dbReference>
<evidence type="ECO:0000259" key="2">
    <source>
        <dbReference type="PROSITE" id="PS50003"/>
    </source>
</evidence>
<feature type="region of interest" description="Disordered" evidence="1">
    <location>
        <begin position="67"/>
        <end position="95"/>
    </location>
</feature>
<dbReference type="Gene3D" id="2.30.29.30">
    <property type="entry name" value="Pleckstrin-homology domain (PH domain)/Phosphotyrosine-binding domain (PTB)"/>
    <property type="match status" value="1"/>
</dbReference>
<feature type="compositionally biased region" description="Basic and acidic residues" evidence="1">
    <location>
        <begin position="302"/>
        <end position="314"/>
    </location>
</feature>
<evidence type="ECO:0000313" key="5">
    <source>
        <dbReference type="Proteomes" id="UP000076722"/>
    </source>
</evidence>
<evidence type="ECO:0008006" key="6">
    <source>
        <dbReference type="Google" id="ProtNLM"/>
    </source>
</evidence>
<evidence type="ECO:0000313" key="4">
    <source>
        <dbReference type="EMBL" id="KZS93619.1"/>
    </source>
</evidence>
<feature type="compositionally biased region" description="Acidic residues" evidence="1">
    <location>
        <begin position="403"/>
        <end position="416"/>
    </location>
</feature>
<feature type="compositionally biased region" description="Gly residues" evidence="1">
    <location>
        <begin position="367"/>
        <end position="380"/>
    </location>
</feature>
<feature type="compositionally biased region" description="Polar residues" evidence="1">
    <location>
        <begin position="530"/>
        <end position="542"/>
    </location>
</feature>
<feature type="compositionally biased region" description="Pro residues" evidence="1">
    <location>
        <begin position="584"/>
        <end position="598"/>
    </location>
</feature>
<feature type="compositionally biased region" description="Low complexity" evidence="1">
    <location>
        <begin position="71"/>
        <end position="89"/>
    </location>
</feature>
<dbReference type="InterPro" id="IPR000159">
    <property type="entry name" value="RA_dom"/>
</dbReference>
<dbReference type="InterPro" id="IPR001849">
    <property type="entry name" value="PH_domain"/>
</dbReference>
<feature type="domain" description="PH" evidence="2">
    <location>
        <begin position="892"/>
        <end position="997"/>
    </location>
</feature>
<dbReference type="SUPFAM" id="SSF50729">
    <property type="entry name" value="PH domain-like"/>
    <property type="match status" value="1"/>
</dbReference>
<feature type="compositionally biased region" description="Basic and acidic residues" evidence="1">
    <location>
        <begin position="340"/>
        <end position="358"/>
    </location>
</feature>
<dbReference type="GO" id="GO:0007165">
    <property type="term" value="P:signal transduction"/>
    <property type="evidence" value="ECO:0007669"/>
    <property type="project" value="InterPro"/>
</dbReference>
<dbReference type="Gene3D" id="3.10.20.90">
    <property type="entry name" value="Phosphatidylinositol 3-kinase Catalytic Subunit, Chain A, domain 1"/>
    <property type="match status" value="1"/>
</dbReference>
<evidence type="ECO:0000259" key="3">
    <source>
        <dbReference type="PROSITE" id="PS50200"/>
    </source>
</evidence>
<reference evidence="4 5" key="1">
    <citation type="journal article" date="2016" name="Mol. Biol. Evol.">
        <title>Comparative Genomics of Early-Diverging Mushroom-Forming Fungi Provides Insights into the Origins of Lignocellulose Decay Capabilities.</title>
        <authorList>
            <person name="Nagy L.G."/>
            <person name="Riley R."/>
            <person name="Tritt A."/>
            <person name="Adam C."/>
            <person name="Daum C."/>
            <person name="Floudas D."/>
            <person name="Sun H."/>
            <person name="Yadav J.S."/>
            <person name="Pangilinan J."/>
            <person name="Larsson K.H."/>
            <person name="Matsuura K."/>
            <person name="Barry K."/>
            <person name="Labutti K."/>
            <person name="Kuo R."/>
            <person name="Ohm R.A."/>
            <person name="Bhattacharya S.S."/>
            <person name="Shirouzu T."/>
            <person name="Yoshinaga Y."/>
            <person name="Martin F.M."/>
            <person name="Grigoriev I.V."/>
            <person name="Hibbett D.S."/>
        </authorList>
    </citation>
    <scope>NUCLEOTIDE SEQUENCE [LARGE SCALE GENOMIC DNA]</scope>
    <source>
        <strain evidence="4 5">HHB9708</strain>
    </source>
</reference>
<proteinExistence type="predicted"/>
<feature type="region of interest" description="Disordered" evidence="1">
    <location>
        <begin position="519"/>
        <end position="561"/>
    </location>
</feature>
<dbReference type="PANTHER" id="PTHR38700">
    <property type="entry name" value="YALI0E22418P"/>
    <property type="match status" value="1"/>
</dbReference>
<feature type="compositionally biased region" description="Basic and acidic residues" evidence="1">
    <location>
        <begin position="454"/>
        <end position="486"/>
    </location>
</feature>
<name>A0A164UXD4_9AGAM</name>
<feature type="compositionally biased region" description="Polar residues" evidence="1">
    <location>
        <begin position="643"/>
        <end position="687"/>
    </location>
</feature>
<feature type="compositionally biased region" description="Low complexity" evidence="1">
    <location>
        <begin position="210"/>
        <end position="220"/>
    </location>
</feature>
<dbReference type="PROSITE" id="PS50003">
    <property type="entry name" value="PH_DOMAIN"/>
    <property type="match status" value="1"/>
</dbReference>
<feature type="compositionally biased region" description="Polar residues" evidence="1">
    <location>
        <begin position="199"/>
        <end position="209"/>
    </location>
</feature>
<feature type="region of interest" description="Disordered" evidence="1">
    <location>
        <begin position="24"/>
        <end position="55"/>
    </location>
</feature>